<dbReference type="AlphaFoldDB" id="A0A645H8N1"/>
<accession>A0A645H8N1</accession>
<gene>
    <name evidence="1" type="ORF">SDC9_181942</name>
</gene>
<organism evidence="1">
    <name type="scientific">bioreactor metagenome</name>
    <dbReference type="NCBI Taxonomy" id="1076179"/>
    <lineage>
        <taxon>unclassified sequences</taxon>
        <taxon>metagenomes</taxon>
        <taxon>ecological metagenomes</taxon>
    </lineage>
</organism>
<name>A0A645H8N1_9ZZZZ</name>
<comment type="caution">
    <text evidence="1">The sequence shown here is derived from an EMBL/GenBank/DDBJ whole genome shotgun (WGS) entry which is preliminary data.</text>
</comment>
<protein>
    <submittedName>
        <fullName evidence="1">Uncharacterized protein</fullName>
    </submittedName>
</protein>
<sequence>MYDDLHIGNNYSKAHLDLYYGYDLKHDNHPTSPTNFLVYRNNVHHNYSTQHLVQGKMVHYQH</sequence>
<reference evidence="1" key="1">
    <citation type="submission" date="2019-08" db="EMBL/GenBank/DDBJ databases">
        <authorList>
            <person name="Kucharzyk K."/>
            <person name="Murdoch R.W."/>
            <person name="Higgins S."/>
            <person name="Loffler F."/>
        </authorList>
    </citation>
    <scope>NUCLEOTIDE SEQUENCE</scope>
</reference>
<evidence type="ECO:0000313" key="1">
    <source>
        <dbReference type="EMBL" id="MPN34449.1"/>
    </source>
</evidence>
<proteinExistence type="predicted"/>
<dbReference type="EMBL" id="VSSQ01087497">
    <property type="protein sequence ID" value="MPN34449.1"/>
    <property type="molecule type" value="Genomic_DNA"/>
</dbReference>